<dbReference type="EMBL" id="LR797306">
    <property type="protein sequence ID" value="CAB4200504.1"/>
    <property type="molecule type" value="Genomic_DNA"/>
</dbReference>
<evidence type="ECO:0000256" key="1">
    <source>
        <dbReference type="SAM" id="MobiDB-lite"/>
    </source>
</evidence>
<reference evidence="2" key="1">
    <citation type="submission" date="2020-05" db="EMBL/GenBank/DDBJ databases">
        <authorList>
            <person name="Chiriac C."/>
            <person name="Salcher M."/>
            <person name="Ghai R."/>
            <person name="Kavagutti S V."/>
        </authorList>
    </citation>
    <scope>NUCLEOTIDE SEQUENCE</scope>
</reference>
<gene>
    <name evidence="2" type="ORF">UFOVP1351_46</name>
</gene>
<feature type="region of interest" description="Disordered" evidence="1">
    <location>
        <begin position="323"/>
        <end position="344"/>
    </location>
</feature>
<organism evidence="2">
    <name type="scientific">uncultured Caudovirales phage</name>
    <dbReference type="NCBI Taxonomy" id="2100421"/>
    <lineage>
        <taxon>Viruses</taxon>
        <taxon>Duplodnaviria</taxon>
        <taxon>Heunggongvirae</taxon>
        <taxon>Uroviricota</taxon>
        <taxon>Caudoviricetes</taxon>
        <taxon>Peduoviridae</taxon>
        <taxon>Maltschvirus</taxon>
        <taxon>Maltschvirus maltsch</taxon>
    </lineage>
</organism>
<accession>A0A6J5RTH5</accession>
<protein>
    <submittedName>
        <fullName evidence="2">Uncharacterized protein</fullName>
    </submittedName>
</protein>
<feature type="region of interest" description="Disordered" evidence="1">
    <location>
        <begin position="1"/>
        <end position="27"/>
    </location>
</feature>
<proteinExistence type="predicted"/>
<sequence>MSKITKNKRSGAISDQNTPEITKETTPVVPSGLGEEIQAAARRIYPLPDTPSKTDTLADLRDGFEVGAAWALLGRKTETLPQRSSPTEVDDWILDTLFTRRHDLPTKDRHRVEELVYQRRNRTGYYALDHDAKTQPNVCALTTETTPVVPSGMSEETKASIQALRDWANMSDEDLISLDIDACRAHINIIEAALANQETLPTVSSDDEVKKKLDQAAKWAEENVEDCCGTSDIYLAAERAYLAGFESGAILTKKVINRPKSLSLMPEGESDGPAKSHQEISEIRRQELEKIGRAYSEQHQRIAELEAENAKLNKRIEAAWDAKDEETRRADELKAEVERLKSSK</sequence>
<name>A0A6J5RTH5_9CAUD</name>
<evidence type="ECO:0000313" key="2">
    <source>
        <dbReference type="EMBL" id="CAB4200504.1"/>
    </source>
</evidence>